<dbReference type="SUPFAM" id="SSF46565">
    <property type="entry name" value="Chaperone J-domain"/>
    <property type="match status" value="1"/>
</dbReference>
<dbReference type="PRINTS" id="PR00625">
    <property type="entry name" value="JDOMAIN"/>
</dbReference>
<evidence type="ECO:0000259" key="1">
    <source>
        <dbReference type="PROSITE" id="PS50076"/>
    </source>
</evidence>
<dbReference type="GO" id="GO:0005737">
    <property type="term" value="C:cytoplasm"/>
    <property type="evidence" value="ECO:0007669"/>
    <property type="project" value="TreeGrafter"/>
</dbReference>
<evidence type="ECO:0000313" key="2">
    <source>
        <dbReference type="EMBL" id="KAK3284609.1"/>
    </source>
</evidence>
<protein>
    <recommendedName>
        <fullName evidence="1">J domain-containing protein</fullName>
    </recommendedName>
</protein>
<comment type="caution">
    <text evidence="2">The sequence shown here is derived from an EMBL/GenBank/DDBJ whole genome shotgun (WGS) entry which is preliminary data.</text>
</comment>
<evidence type="ECO:0000313" key="3">
    <source>
        <dbReference type="Proteomes" id="UP001190700"/>
    </source>
</evidence>
<dbReference type="PANTHER" id="PTHR45504">
    <property type="entry name" value="CHAPERONE DNAJ-DOMAIN SUPERFAMILY PROTEIN"/>
    <property type="match status" value="1"/>
</dbReference>
<dbReference type="PROSITE" id="PS50076">
    <property type="entry name" value="DNAJ_2"/>
    <property type="match status" value="1"/>
</dbReference>
<dbReference type="InterPro" id="IPR018253">
    <property type="entry name" value="DnaJ_domain_CS"/>
</dbReference>
<dbReference type="EMBL" id="LGRX02002223">
    <property type="protein sequence ID" value="KAK3284609.1"/>
    <property type="molecule type" value="Genomic_DNA"/>
</dbReference>
<dbReference type="Proteomes" id="UP001190700">
    <property type="component" value="Unassembled WGS sequence"/>
</dbReference>
<name>A0AAE0GUJ9_9CHLO</name>
<keyword evidence="3" id="KW-1185">Reference proteome</keyword>
<dbReference type="Pfam" id="PF00226">
    <property type="entry name" value="DnaJ"/>
    <property type="match status" value="1"/>
</dbReference>
<sequence length="119" mass="13378">MKKDYYKILGVESDAPDEEIRTAYLKLALKWHPDKHQGDDTATQKFQQIGEAYQVLSDPVQRAEYDVSTDYDVAEFALEEYLRRFQTFILTVNGLGLDATGDGRIEPDSVGFGGLLGVN</sequence>
<feature type="domain" description="J" evidence="1">
    <location>
        <begin position="4"/>
        <end position="69"/>
    </location>
</feature>
<dbReference type="InterPro" id="IPR001623">
    <property type="entry name" value="DnaJ_domain"/>
</dbReference>
<accession>A0AAE0GUJ9</accession>
<dbReference type="GO" id="GO:0005634">
    <property type="term" value="C:nucleus"/>
    <property type="evidence" value="ECO:0007669"/>
    <property type="project" value="TreeGrafter"/>
</dbReference>
<reference evidence="2 3" key="1">
    <citation type="journal article" date="2015" name="Genome Biol. Evol.">
        <title>Comparative Genomics of a Bacterivorous Green Alga Reveals Evolutionary Causalities and Consequences of Phago-Mixotrophic Mode of Nutrition.</title>
        <authorList>
            <person name="Burns J.A."/>
            <person name="Paasch A."/>
            <person name="Narechania A."/>
            <person name="Kim E."/>
        </authorList>
    </citation>
    <scope>NUCLEOTIDE SEQUENCE [LARGE SCALE GENOMIC DNA]</scope>
    <source>
        <strain evidence="2 3">PLY_AMNH</strain>
    </source>
</reference>
<dbReference type="Gene3D" id="1.10.287.110">
    <property type="entry name" value="DnaJ domain"/>
    <property type="match status" value="1"/>
</dbReference>
<dbReference type="FunFam" id="1.10.287.110:FF:000052">
    <property type="entry name" value="Chaperone protein DNAj, putative"/>
    <property type="match status" value="1"/>
</dbReference>
<dbReference type="InterPro" id="IPR036869">
    <property type="entry name" value="J_dom_sf"/>
</dbReference>
<dbReference type="SMART" id="SM00271">
    <property type="entry name" value="DnaJ"/>
    <property type="match status" value="1"/>
</dbReference>
<dbReference type="AlphaFoldDB" id="A0AAE0GUJ9"/>
<proteinExistence type="predicted"/>
<dbReference type="PROSITE" id="PS00636">
    <property type="entry name" value="DNAJ_1"/>
    <property type="match status" value="1"/>
</dbReference>
<dbReference type="PANTHER" id="PTHR45504:SF3">
    <property type="entry name" value="CHAPERONE DNAJ-DOMAIN SUPERFAMILY PROTEIN"/>
    <property type="match status" value="1"/>
</dbReference>
<gene>
    <name evidence="2" type="ORF">CYMTET_7750</name>
</gene>
<organism evidence="2 3">
    <name type="scientific">Cymbomonas tetramitiformis</name>
    <dbReference type="NCBI Taxonomy" id="36881"/>
    <lineage>
        <taxon>Eukaryota</taxon>
        <taxon>Viridiplantae</taxon>
        <taxon>Chlorophyta</taxon>
        <taxon>Pyramimonadophyceae</taxon>
        <taxon>Pyramimonadales</taxon>
        <taxon>Pyramimonadaceae</taxon>
        <taxon>Cymbomonas</taxon>
    </lineage>
</organism>
<dbReference type="CDD" id="cd06257">
    <property type="entry name" value="DnaJ"/>
    <property type="match status" value="1"/>
</dbReference>